<dbReference type="Proteomes" id="UP000239757">
    <property type="component" value="Unassembled WGS sequence"/>
</dbReference>
<dbReference type="Pfam" id="PF03078">
    <property type="entry name" value="ATHILA"/>
    <property type="match status" value="1"/>
</dbReference>
<protein>
    <recommendedName>
        <fullName evidence="1">Arabidopsis retrotransposon Orf1 C-terminal domain-containing protein</fullName>
    </recommendedName>
</protein>
<sequence>MTSENFLQLHHHIHYLPSCCWTDLTASTVPYDVSRSKATSLPPALRYIHAILAHTLTVRRESTGAVSTTDACMLWSMATAHVFDLAYFIALTFHHQMNRHKRGPICLGP</sequence>
<name>A0A2P5YQ35_GOSBA</name>
<evidence type="ECO:0000313" key="2">
    <source>
        <dbReference type="EMBL" id="PPS17699.1"/>
    </source>
</evidence>
<evidence type="ECO:0000313" key="3">
    <source>
        <dbReference type="Proteomes" id="UP000239757"/>
    </source>
</evidence>
<dbReference type="AlphaFoldDB" id="A0A2P5YQ35"/>
<dbReference type="InterPro" id="IPR004312">
    <property type="entry name" value="ATHILA_Orf1_C"/>
</dbReference>
<evidence type="ECO:0000259" key="1">
    <source>
        <dbReference type="Pfam" id="PF03078"/>
    </source>
</evidence>
<organism evidence="2 3">
    <name type="scientific">Gossypium barbadense</name>
    <name type="common">Sea Island cotton</name>
    <name type="synonym">Hibiscus barbadensis</name>
    <dbReference type="NCBI Taxonomy" id="3634"/>
    <lineage>
        <taxon>Eukaryota</taxon>
        <taxon>Viridiplantae</taxon>
        <taxon>Streptophyta</taxon>
        <taxon>Embryophyta</taxon>
        <taxon>Tracheophyta</taxon>
        <taxon>Spermatophyta</taxon>
        <taxon>Magnoliopsida</taxon>
        <taxon>eudicotyledons</taxon>
        <taxon>Gunneridae</taxon>
        <taxon>Pentapetalae</taxon>
        <taxon>rosids</taxon>
        <taxon>malvids</taxon>
        <taxon>Malvales</taxon>
        <taxon>Malvaceae</taxon>
        <taxon>Malvoideae</taxon>
        <taxon>Gossypium</taxon>
    </lineage>
</organism>
<reference evidence="2 3" key="1">
    <citation type="submission" date="2015-01" db="EMBL/GenBank/DDBJ databases">
        <title>Genome of allotetraploid Gossypium barbadense reveals genomic plasticity and fiber elongation in cotton evolution.</title>
        <authorList>
            <person name="Chen X."/>
            <person name="Liu X."/>
            <person name="Zhao B."/>
            <person name="Zheng H."/>
            <person name="Hu Y."/>
            <person name="Lu G."/>
            <person name="Yang C."/>
            <person name="Chen J."/>
            <person name="Shan C."/>
            <person name="Zhang L."/>
            <person name="Zhou Y."/>
            <person name="Wang L."/>
            <person name="Guo W."/>
            <person name="Bai Y."/>
            <person name="Ruan J."/>
            <person name="Shangguan X."/>
            <person name="Mao Y."/>
            <person name="Jiang J."/>
            <person name="Zhu Y."/>
            <person name="Lei J."/>
            <person name="Kang H."/>
            <person name="Chen S."/>
            <person name="He X."/>
            <person name="Wang R."/>
            <person name="Wang Y."/>
            <person name="Chen J."/>
            <person name="Wang L."/>
            <person name="Yu S."/>
            <person name="Wang B."/>
            <person name="Wei J."/>
            <person name="Song S."/>
            <person name="Lu X."/>
            <person name="Gao Z."/>
            <person name="Gu W."/>
            <person name="Deng X."/>
            <person name="Ma D."/>
            <person name="Wang S."/>
            <person name="Liang W."/>
            <person name="Fang L."/>
            <person name="Cai C."/>
            <person name="Zhu X."/>
            <person name="Zhou B."/>
            <person name="Zhang Y."/>
            <person name="Chen Z."/>
            <person name="Xu S."/>
            <person name="Zhu R."/>
            <person name="Wang S."/>
            <person name="Zhang T."/>
            <person name="Zhao G."/>
        </authorList>
    </citation>
    <scope>NUCLEOTIDE SEQUENCE [LARGE SCALE GENOMIC DNA]</scope>
    <source>
        <strain evidence="3">cv. Xinhai21</strain>
        <tissue evidence="2">Leaf</tissue>
    </source>
</reference>
<feature type="domain" description="Arabidopsis retrotransposon Orf1 C-terminal" evidence="1">
    <location>
        <begin position="26"/>
        <end position="75"/>
    </location>
</feature>
<accession>A0A2P5YQ35</accession>
<dbReference type="OrthoDB" id="10406107at2759"/>
<gene>
    <name evidence="2" type="ORF">GOBAR_AA02871</name>
</gene>
<proteinExistence type="predicted"/>
<dbReference type="EMBL" id="KZ662900">
    <property type="protein sequence ID" value="PPS17699.1"/>
    <property type="molecule type" value="Genomic_DNA"/>
</dbReference>